<keyword evidence="2" id="KW-1185">Reference proteome</keyword>
<dbReference type="OrthoDB" id="10002555at2"/>
<proteinExistence type="predicted"/>
<evidence type="ECO:0000313" key="2">
    <source>
        <dbReference type="Proteomes" id="UP000254601"/>
    </source>
</evidence>
<sequence length="174" mass="20139">MKALLFILAICGFYYGMNYYALSPAPVDRWLKTTQFPSMEAAEKFCDTISPLTEANYTYTTNGKKKRIAAKTADDLCPYFKSRALEGTKLSNTRINIDNLQIERIQKFPYNAAIAKVDIKIDANPNRDNKNRYQYTRKETIHFSRNFLGNYTIHSFTGSEDIIPPEDKQIKRRL</sequence>
<dbReference type="EMBL" id="UHIC01000001">
    <property type="protein sequence ID" value="SUO97508.1"/>
    <property type="molecule type" value="Genomic_DNA"/>
</dbReference>
<gene>
    <name evidence="1" type="ORF">NCTC13337_02466</name>
</gene>
<protein>
    <submittedName>
        <fullName evidence="1">Uncharacterized protein</fullName>
    </submittedName>
</protein>
<name>A0A380MYZ4_9GAMM</name>
<reference evidence="1 2" key="1">
    <citation type="submission" date="2018-06" db="EMBL/GenBank/DDBJ databases">
        <authorList>
            <consortium name="Pathogen Informatics"/>
            <person name="Doyle S."/>
        </authorList>
    </citation>
    <scope>NUCLEOTIDE SEQUENCE [LARGE SCALE GENOMIC DNA]</scope>
    <source>
        <strain evidence="1 2">NCTC13337</strain>
    </source>
</reference>
<organism evidence="1 2">
    <name type="scientific">Suttonella ornithocola</name>
    <dbReference type="NCBI Taxonomy" id="279832"/>
    <lineage>
        <taxon>Bacteria</taxon>
        <taxon>Pseudomonadati</taxon>
        <taxon>Pseudomonadota</taxon>
        <taxon>Gammaproteobacteria</taxon>
        <taxon>Cardiobacteriales</taxon>
        <taxon>Cardiobacteriaceae</taxon>
        <taxon>Suttonella</taxon>
    </lineage>
</organism>
<dbReference type="Proteomes" id="UP000254601">
    <property type="component" value="Unassembled WGS sequence"/>
</dbReference>
<dbReference type="RefSeq" id="WP_072576013.1">
    <property type="nucleotide sequence ID" value="NZ_LWHB01000043.1"/>
</dbReference>
<dbReference type="AlphaFoldDB" id="A0A380MYZ4"/>
<accession>A0A380MYZ4</accession>
<evidence type="ECO:0000313" key="1">
    <source>
        <dbReference type="EMBL" id="SUO97508.1"/>
    </source>
</evidence>